<name>A0A1W2H452_9BACT</name>
<evidence type="ECO:0000313" key="2">
    <source>
        <dbReference type="Proteomes" id="UP000192333"/>
    </source>
</evidence>
<dbReference type="OrthoDB" id="199694at2"/>
<organism evidence="1 2">
    <name type="scientific">Aquiflexum balticum DSM 16537</name>
    <dbReference type="NCBI Taxonomy" id="758820"/>
    <lineage>
        <taxon>Bacteria</taxon>
        <taxon>Pseudomonadati</taxon>
        <taxon>Bacteroidota</taxon>
        <taxon>Cytophagia</taxon>
        <taxon>Cytophagales</taxon>
        <taxon>Cyclobacteriaceae</taxon>
        <taxon>Aquiflexum</taxon>
    </lineage>
</organism>
<proteinExistence type="predicted"/>
<sequence length="211" mass="24294">MTKYHFKEMGLMCLLLFFFFGCQNTERKQSSNFDRELFLDEMPSREPYHGLKWEKVSGAGIEFWAQKNEELQVGISETLPGAFIEKIENGQPVAIGLAIQVFDLKNGEIEDVLEYLKDFEDWDEEELCAFEKIESPRKGVDRYVLRPTGKALQEYEEKAANEPITTTCGSWGMGNSGIRYFEIHQSNPKKALFIEIGQEAPLFDENSIIVR</sequence>
<dbReference type="AlphaFoldDB" id="A0A1W2H452"/>
<dbReference type="STRING" id="758820.SAMN00777080_1990"/>
<dbReference type="PROSITE" id="PS51257">
    <property type="entry name" value="PROKAR_LIPOPROTEIN"/>
    <property type="match status" value="1"/>
</dbReference>
<evidence type="ECO:0000313" key="1">
    <source>
        <dbReference type="EMBL" id="SMD43398.1"/>
    </source>
</evidence>
<dbReference type="RefSeq" id="WP_084120180.1">
    <property type="nucleotide sequence ID" value="NZ_LT838813.1"/>
</dbReference>
<gene>
    <name evidence="1" type="ORF">SAMN00777080_1990</name>
</gene>
<dbReference type="Proteomes" id="UP000192333">
    <property type="component" value="Chromosome I"/>
</dbReference>
<accession>A0A1W2H452</accession>
<dbReference type="EMBL" id="LT838813">
    <property type="protein sequence ID" value="SMD43398.1"/>
    <property type="molecule type" value="Genomic_DNA"/>
</dbReference>
<keyword evidence="2" id="KW-1185">Reference proteome</keyword>
<protein>
    <submittedName>
        <fullName evidence="1">Uncharacterized protein</fullName>
    </submittedName>
</protein>
<reference evidence="2" key="1">
    <citation type="submission" date="2017-04" db="EMBL/GenBank/DDBJ databases">
        <authorList>
            <person name="Varghese N."/>
            <person name="Submissions S."/>
        </authorList>
    </citation>
    <scope>NUCLEOTIDE SEQUENCE [LARGE SCALE GENOMIC DNA]</scope>
    <source>
        <strain evidence="2">DSM 16537</strain>
    </source>
</reference>